<protein>
    <submittedName>
        <fullName evidence="1">Uncharacterized protein</fullName>
    </submittedName>
</protein>
<accession>A0ABV6V475</accession>
<dbReference type="Proteomes" id="UP001592582">
    <property type="component" value="Unassembled WGS sequence"/>
</dbReference>
<reference evidence="1 2" key="1">
    <citation type="submission" date="2024-09" db="EMBL/GenBank/DDBJ databases">
        <authorList>
            <person name="Lee S.D."/>
        </authorList>
    </citation>
    <scope>NUCLEOTIDE SEQUENCE [LARGE SCALE GENOMIC DNA]</scope>
    <source>
        <strain evidence="1 2">N1-1</strain>
    </source>
</reference>
<evidence type="ECO:0000313" key="2">
    <source>
        <dbReference type="Proteomes" id="UP001592582"/>
    </source>
</evidence>
<keyword evidence="2" id="KW-1185">Reference proteome</keyword>
<evidence type="ECO:0000313" key="1">
    <source>
        <dbReference type="EMBL" id="MFC1408519.1"/>
    </source>
</evidence>
<sequence length="152" mass="16082">MDDEVQLIGDSTWDFCLTGADQLVRWHEEHQQGAAVWWAQQRSLVVVFMASAIHSRASLSALKGSQVASVALGDAYGAGVLGTVRSFALAAIEGAPARQGLGAQERRALLDCFGTHAFDSLQQAVQEVLLHHLGASRTADPSLGDRSAAVTA</sequence>
<proteinExistence type="predicted"/>
<gene>
    <name evidence="1" type="ORF">ACEZDG_04425</name>
</gene>
<name>A0ABV6V475_9ACTN</name>
<organism evidence="1 2">
    <name type="scientific">Streptacidiphilus alkalitolerans</name>
    <dbReference type="NCBI Taxonomy" id="3342712"/>
    <lineage>
        <taxon>Bacteria</taxon>
        <taxon>Bacillati</taxon>
        <taxon>Actinomycetota</taxon>
        <taxon>Actinomycetes</taxon>
        <taxon>Kitasatosporales</taxon>
        <taxon>Streptomycetaceae</taxon>
        <taxon>Streptacidiphilus</taxon>
    </lineage>
</organism>
<dbReference type="EMBL" id="JBHEZX010000002">
    <property type="protein sequence ID" value="MFC1408519.1"/>
    <property type="molecule type" value="Genomic_DNA"/>
</dbReference>
<comment type="caution">
    <text evidence="1">The sequence shown here is derived from an EMBL/GenBank/DDBJ whole genome shotgun (WGS) entry which is preliminary data.</text>
</comment>